<dbReference type="Gene3D" id="3.40.720.10">
    <property type="entry name" value="Alkaline Phosphatase, subunit A"/>
    <property type="match status" value="1"/>
</dbReference>
<proteinExistence type="predicted"/>
<comment type="caution">
    <text evidence="2">The sequence shown here is derived from an EMBL/GenBank/DDBJ whole genome shotgun (WGS) entry which is preliminary data.</text>
</comment>
<sequence length="301" mass="33810">MAKRSPTGRGAQVLRHVLREGRYYGKIALIGAFTAGARGGTHVYDEEWDVLVVLDACRPDLIAAVEADYGFLADPRVVRSIASYSKSWMRRTFGSKHAESVARTAYVTGNPFSGEVLDGDAFAHFDEVWRYAWDDEEGTVLPRPITDRAIEHYREHDPERLVVHYMQPHHPFLDDDTGGFDEGAFPDPRTADPWDQVRRGQRDLADVLDAYRANLRYALDDVRLLLDSVDAERVVVTADHANAVGERGIYGHPAFAGIDAVREVPWYVTSARDTGEYEPAVRETDAQGYDPADQLEQLGYR</sequence>
<dbReference type="Proteomes" id="UP001596406">
    <property type="component" value="Unassembled WGS sequence"/>
</dbReference>
<name>A0ABD5UCR1_9EURY</name>
<dbReference type="InterPro" id="IPR017850">
    <property type="entry name" value="Alkaline_phosphatase_core_sf"/>
</dbReference>
<gene>
    <name evidence="2" type="ORF">ACFQHK_09200</name>
</gene>
<accession>A0ABD5UCR1</accession>
<dbReference type="AlphaFoldDB" id="A0ABD5UCR1"/>
<evidence type="ECO:0008006" key="4">
    <source>
        <dbReference type="Google" id="ProtNLM"/>
    </source>
</evidence>
<feature type="region of interest" description="Disordered" evidence="1">
    <location>
        <begin position="277"/>
        <end position="301"/>
    </location>
</feature>
<dbReference type="SUPFAM" id="SSF53649">
    <property type="entry name" value="Alkaline phosphatase-like"/>
    <property type="match status" value="1"/>
</dbReference>
<evidence type="ECO:0000313" key="2">
    <source>
        <dbReference type="EMBL" id="MFC6836688.1"/>
    </source>
</evidence>
<reference evidence="2 3" key="1">
    <citation type="journal article" date="2019" name="Int. J. Syst. Evol. Microbiol.">
        <title>The Global Catalogue of Microorganisms (GCM) 10K type strain sequencing project: providing services to taxonomists for standard genome sequencing and annotation.</title>
        <authorList>
            <consortium name="The Broad Institute Genomics Platform"/>
            <consortium name="The Broad Institute Genome Sequencing Center for Infectious Disease"/>
            <person name="Wu L."/>
            <person name="Ma J."/>
        </authorList>
    </citation>
    <scope>NUCLEOTIDE SEQUENCE [LARGE SCALE GENOMIC DNA]</scope>
    <source>
        <strain evidence="2 3">PSRA2</strain>
    </source>
</reference>
<evidence type="ECO:0000256" key="1">
    <source>
        <dbReference type="SAM" id="MobiDB-lite"/>
    </source>
</evidence>
<dbReference type="RefSeq" id="WP_304448369.1">
    <property type="nucleotide sequence ID" value="NZ_JARRAH010000001.1"/>
</dbReference>
<dbReference type="EMBL" id="JBHSXM010000001">
    <property type="protein sequence ID" value="MFC6836688.1"/>
    <property type="molecule type" value="Genomic_DNA"/>
</dbReference>
<organism evidence="2 3">
    <name type="scientific">Halomarina ordinaria</name>
    <dbReference type="NCBI Taxonomy" id="3033939"/>
    <lineage>
        <taxon>Archaea</taxon>
        <taxon>Methanobacteriati</taxon>
        <taxon>Methanobacteriota</taxon>
        <taxon>Stenosarchaea group</taxon>
        <taxon>Halobacteria</taxon>
        <taxon>Halobacteriales</taxon>
        <taxon>Natronomonadaceae</taxon>
        <taxon>Halomarina</taxon>
    </lineage>
</organism>
<evidence type="ECO:0000313" key="3">
    <source>
        <dbReference type="Proteomes" id="UP001596406"/>
    </source>
</evidence>
<keyword evidence="3" id="KW-1185">Reference proteome</keyword>
<protein>
    <recommendedName>
        <fullName evidence="4">Sulfatase-like hydrolase/transferase</fullName>
    </recommendedName>
</protein>